<proteinExistence type="predicted"/>
<dbReference type="SUPFAM" id="SSF54791">
    <property type="entry name" value="Eukaryotic type KH-domain (KH-domain type I)"/>
    <property type="match status" value="1"/>
</dbReference>
<dbReference type="AlphaFoldDB" id="A0A2U9IBC7"/>
<dbReference type="Proteomes" id="UP000248044">
    <property type="component" value="Chromosome"/>
</dbReference>
<keyword evidence="1" id="KW-0694">RNA-binding</keyword>
<organism evidence="3 4">
    <name type="scientific">Acidianus brierleyi</name>
    <dbReference type="NCBI Taxonomy" id="41673"/>
    <lineage>
        <taxon>Archaea</taxon>
        <taxon>Thermoproteota</taxon>
        <taxon>Thermoprotei</taxon>
        <taxon>Sulfolobales</taxon>
        <taxon>Sulfolobaceae</taxon>
        <taxon>Acidianus</taxon>
    </lineage>
</organism>
<dbReference type="NCBIfam" id="NF010326">
    <property type="entry name" value="PRK13763.1-1"/>
    <property type="match status" value="1"/>
</dbReference>
<reference evidence="3 4" key="1">
    <citation type="submission" date="2018-05" db="EMBL/GenBank/DDBJ databases">
        <title>Complete Genome Sequences of Extremely Thermoacidophilic, Metal-Mobilizing Type-Strain Members of the Archaeal Family Sulfolobaceae: Acidianus brierleyi DSM-1651T, Acidianus sulfidivorans DSM-18786T, Metallosphaera hakonensis DSM-7519T, and Metallosphaera prunae DSM-10039T.</title>
        <authorList>
            <person name="Counts J.A."/>
            <person name="Kelly R.M."/>
        </authorList>
    </citation>
    <scope>NUCLEOTIDE SEQUENCE [LARGE SCALE GENOMIC DNA]</scope>
    <source>
        <strain evidence="3 4">DSM 1651</strain>
    </source>
</reference>
<dbReference type="InterPro" id="IPR055211">
    <property type="entry name" value="KH_PNO1_2nd"/>
</dbReference>
<dbReference type="PANTHER" id="PTHR12826">
    <property type="entry name" value="RIBONUCLEASE Y"/>
    <property type="match status" value="1"/>
</dbReference>
<keyword evidence="4" id="KW-1185">Reference proteome</keyword>
<dbReference type="EMBL" id="CP029289">
    <property type="protein sequence ID" value="AWR93326.1"/>
    <property type="molecule type" value="Genomic_DNA"/>
</dbReference>
<sequence length="179" mass="20578">MFVTVSDEKLNEVKSLIPRLQEISGVEIHYDDKNKFFEIDPKTQNSYEALKVVSVIKALGLGFSIDDALRLMSDEYQLDVIDLKISLGSNPDLIRRVKGRIIGEAGKAKRIIQEYTSVIISIYDHYVAMIGTYDQLSIARKAIDMLIEGREHNTVYKYLDKAEEELVRYFSKNRLNNIK</sequence>
<accession>A0A2U9IBC7</accession>
<evidence type="ECO:0000313" key="3">
    <source>
        <dbReference type="EMBL" id="AWR93326.1"/>
    </source>
</evidence>
<dbReference type="RefSeq" id="WP_110269210.1">
    <property type="nucleotide sequence ID" value="NZ_CP029289.2"/>
</dbReference>
<evidence type="ECO:0000313" key="4">
    <source>
        <dbReference type="Proteomes" id="UP000248044"/>
    </source>
</evidence>
<evidence type="ECO:0000259" key="2">
    <source>
        <dbReference type="Pfam" id="PF22891"/>
    </source>
</evidence>
<dbReference type="NCBIfam" id="TIGR03665">
    <property type="entry name" value="arCOG04150"/>
    <property type="match status" value="1"/>
</dbReference>
<feature type="domain" description="PNO1 second type I KH" evidence="2">
    <location>
        <begin position="78"/>
        <end position="163"/>
    </location>
</feature>
<dbReference type="Gene3D" id="3.30.1370.10">
    <property type="entry name" value="K Homology domain, type 1"/>
    <property type="match status" value="2"/>
</dbReference>
<gene>
    <name evidence="3" type="ORF">DFR85_00595</name>
</gene>
<dbReference type="OrthoDB" id="7870at2157"/>
<dbReference type="KEGG" id="abri:DFR85_00595"/>
<evidence type="ECO:0000256" key="1">
    <source>
        <dbReference type="ARBA" id="ARBA00022884"/>
    </source>
</evidence>
<name>A0A2U9IBC7_9CREN</name>
<dbReference type="GeneID" id="36830609"/>
<dbReference type="GO" id="GO:0003723">
    <property type="term" value="F:RNA binding"/>
    <property type="evidence" value="ECO:0007669"/>
    <property type="project" value="UniProtKB-KW"/>
</dbReference>
<dbReference type="FunFam" id="3.30.1370.10:FF:000076">
    <property type="entry name" value="KH domain protein"/>
    <property type="match status" value="1"/>
</dbReference>
<protein>
    <submittedName>
        <fullName evidence="3">RNA-processing protein</fullName>
    </submittedName>
</protein>
<dbReference type="InterPro" id="IPR019964">
    <property type="entry name" value="KH_domain_protein_archaea"/>
</dbReference>
<dbReference type="Pfam" id="PF22891">
    <property type="entry name" value="KH_PNO1_2nd"/>
    <property type="match status" value="1"/>
</dbReference>
<dbReference type="InterPro" id="IPR036612">
    <property type="entry name" value="KH_dom_type_1_sf"/>
</dbReference>
<dbReference type="PANTHER" id="PTHR12826:SF13">
    <property type="entry name" value="RNA-BINDING PROTEIN PNO1"/>
    <property type="match status" value="1"/>
</dbReference>